<evidence type="ECO:0000313" key="2">
    <source>
        <dbReference type="Proteomes" id="UP000447434"/>
    </source>
</evidence>
<name>A0A6A4NY97_LUPAL</name>
<keyword evidence="2" id="KW-1185">Reference proteome</keyword>
<proteinExistence type="predicted"/>
<accession>A0A6A4NY97</accession>
<dbReference type="AlphaFoldDB" id="A0A6A4NY97"/>
<protein>
    <submittedName>
        <fullName evidence="1">Uncharacterized protein</fullName>
    </submittedName>
</protein>
<dbReference type="OrthoDB" id="347018at2759"/>
<organism evidence="1 2">
    <name type="scientific">Lupinus albus</name>
    <name type="common">White lupine</name>
    <name type="synonym">Lupinus termis</name>
    <dbReference type="NCBI Taxonomy" id="3870"/>
    <lineage>
        <taxon>Eukaryota</taxon>
        <taxon>Viridiplantae</taxon>
        <taxon>Streptophyta</taxon>
        <taxon>Embryophyta</taxon>
        <taxon>Tracheophyta</taxon>
        <taxon>Spermatophyta</taxon>
        <taxon>Magnoliopsida</taxon>
        <taxon>eudicotyledons</taxon>
        <taxon>Gunneridae</taxon>
        <taxon>Pentapetalae</taxon>
        <taxon>rosids</taxon>
        <taxon>fabids</taxon>
        <taxon>Fabales</taxon>
        <taxon>Fabaceae</taxon>
        <taxon>Papilionoideae</taxon>
        <taxon>50 kb inversion clade</taxon>
        <taxon>genistoids sensu lato</taxon>
        <taxon>core genistoids</taxon>
        <taxon>Genisteae</taxon>
        <taxon>Lupinus</taxon>
    </lineage>
</organism>
<dbReference type="EMBL" id="WOCE01000019">
    <property type="protein sequence ID" value="KAE9592319.1"/>
    <property type="molecule type" value="Genomic_DNA"/>
</dbReference>
<sequence>MMQLRPQPRYCGCGRASSDERSLKSRQVASTYISSQLSINDGTTKFGIEDI</sequence>
<comment type="caution">
    <text evidence="1">The sequence shown here is derived from an EMBL/GenBank/DDBJ whole genome shotgun (WGS) entry which is preliminary data.</text>
</comment>
<evidence type="ECO:0000313" key="1">
    <source>
        <dbReference type="EMBL" id="KAE9592319.1"/>
    </source>
</evidence>
<reference evidence="2" key="1">
    <citation type="journal article" date="2020" name="Nat. Commun.">
        <title>Genome sequence of the cluster root forming white lupin.</title>
        <authorList>
            <person name="Hufnagel B."/>
            <person name="Marques A."/>
            <person name="Soriano A."/>
            <person name="Marques L."/>
            <person name="Divol F."/>
            <person name="Doumas P."/>
            <person name="Sallet E."/>
            <person name="Mancinotti D."/>
            <person name="Carrere S."/>
            <person name="Marande W."/>
            <person name="Arribat S."/>
            <person name="Keller J."/>
            <person name="Huneau C."/>
            <person name="Blein T."/>
            <person name="Aime D."/>
            <person name="Laguerre M."/>
            <person name="Taylor J."/>
            <person name="Schubert V."/>
            <person name="Nelson M."/>
            <person name="Geu-Flores F."/>
            <person name="Crespi M."/>
            <person name="Gallardo-Guerrero K."/>
            <person name="Delaux P.-M."/>
            <person name="Salse J."/>
            <person name="Berges H."/>
            <person name="Guyot R."/>
            <person name="Gouzy J."/>
            <person name="Peret B."/>
        </authorList>
    </citation>
    <scope>NUCLEOTIDE SEQUENCE [LARGE SCALE GENOMIC DNA]</scope>
    <source>
        <strain evidence="2">cv. Amiga</strain>
    </source>
</reference>
<dbReference type="Proteomes" id="UP000447434">
    <property type="component" value="Chromosome 19"/>
</dbReference>
<gene>
    <name evidence="1" type="ORF">Lalb_Chr19g0128071</name>
</gene>